<feature type="domain" description="SpaA-like prealbumin fold" evidence="3">
    <location>
        <begin position="185"/>
        <end position="271"/>
    </location>
</feature>
<dbReference type="InterPro" id="IPR013783">
    <property type="entry name" value="Ig-like_fold"/>
</dbReference>
<feature type="region of interest" description="Disordered" evidence="1">
    <location>
        <begin position="71"/>
        <end position="122"/>
    </location>
</feature>
<dbReference type="InterPro" id="IPR047589">
    <property type="entry name" value="DUF11_rpt"/>
</dbReference>
<evidence type="ECO:0000259" key="4">
    <source>
        <dbReference type="Pfam" id="PF20674"/>
    </source>
</evidence>
<evidence type="ECO:0000313" key="6">
    <source>
        <dbReference type="EMBL" id="KAB1652617.1"/>
    </source>
</evidence>
<feature type="domain" description="SpaA-like prealbumin fold" evidence="4">
    <location>
        <begin position="62"/>
        <end position="180"/>
    </location>
</feature>
<feature type="region of interest" description="Disordered" evidence="1">
    <location>
        <begin position="412"/>
        <end position="461"/>
    </location>
</feature>
<evidence type="ECO:0000256" key="2">
    <source>
        <dbReference type="SAM" id="Phobius"/>
    </source>
</evidence>
<evidence type="ECO:0000259" key="5">
    <source>
        <dbReference type="Pfam" id="PF25549"/>
    </source>
</evidence>
<keyword evidence="2" id="KW-0472">Membrane</keyword>
<dbReference type="OrthoDB" id="134475at2"/>
<protein>
    <submittedName>
        <fullName evidence="6">DUF11 domain-containing protein</fullName>
    </submittedName>
</protein>
<feature type="compositionally biased region" description="Pro residues" evidence="1">
    <location>
        <begin position="429"/>
        <end position="450"/>
    </location>
</feature>
<dbReference type="Proteomes" id="UP000467240">
    <property type="component" value="Unassembled WGS sequence"/>
</dbReference>
<dbReference type="InterPro" id="IPR048834">
    <property type="entry name" value="SpaA_pre-album"/>
</dbReference>
<dbReference type="InterPro" id="IPR041033">
    <property type="entry name" value="SpaA_PFL_dom_1"/>
</dbReference>
<dbReference type="GO" id="GO:0005975">
    <property type="term" value="P:carbohydrate metabolic process"/>
    <property type="evidence" value="ECO:0007669"/>
    <property type="project" value="UniProtKB-ARBA"/>
</dbReference>
<organism evidence="6 7">
    <name type="scientific">Pseudoclavibacter chungangensis</name>
    <dbReference type="NCBI Taxonomy" id="587635"/>
    <lineage>
        <taxon>Bacteria</taxon>
        <taxon>Bacillati</taxon>
        <taxon>Actinomycetota</taxon>
        <taxon>Actinomycetes</taxon>
        <taxon>Micrococcales</taxon>
        <taxon>Microbacteriaceae</taxon>
        <taxon>Pseudoclavibacter</taxon>
    </lineage>
</organism>
<sequence length="493" mass="50464">MPDVLERRSTAHDSPSRFRRAAAGLASLAAIAETPTTISSTFINDFSSSRQGIALGVMLSKVEVSKTVESRYQDSDQFTVSTSDANGEISSASTEGDATSASTDPVEQLTGPGGSDVTFTERGASDDVDLDHYTVEWACTRNGEEIPADDLTESSTDDSRDVVAHVGVGDLVSCEVTNTARLGAASWTKTDADGAPLAGSEWTFETEGQDPIVVVDNGTNDTDPAVGAIGVDGLRWGDYTLTETKAPAGYLLPTEAAGTFTIDGDNLTATVGPVENVLGTPALEVKKSSDPASGSQIDPGQDITYTVTVANTGDVPLTPAKLDDDLAGVFAHASYVTDSATATVNGTPVDAPVVDEDNATLHWEGTLAVGETATLSYTVTVDADVTADDVLVNVITAEADVSPGFTPPVSNCVEGSTDPDCSTTHTPLVPTPTTPAPTTPAPTTPAPTTPSTPTGPQLANTGGELAPGLFLVAAFLIAGAGALVASRARGRRS</sequence>
<reference evidence="6 7" key="1">
    <citation type="submission" date="2019-09" db="EMBL/GenBank/DDBJ databases">
        <title>Phylogeny of genus Pseudoclavibacter and closely related genus.</title>
        <authorList>
            <person name="Li Y."/>
        </authorList>
    </citation>
    <scope>NUCLEOTIDE SEQUENCE [LARGE SCALE GENOMIC DNA]</scope>
    <source>
        <strain evidence="6 7">DSM 23821</strain>
    </source>
</reference>
<evidence type="ECO:0000256" key="1">
    <source>
        <dbReference type="SAM" id="MobiDB-lite"/>
    </source>
</evidence>
<accession>A0A7J5BMN0</accession>
<dbReference type="EMBL" id="WBJZ01000029">
    <property type="protein sequence ID" value="KAB1652617.1"/>
    <property type="molecule type" value="Genomic_DNA"/>
</dbReference>
<comment type="caution">
    <text evidence="6">The sequence shown here is derived from an EMBL/GenBank/DDBJ whole genome shotgun (WGS) entry which is preliminary data.</text>
</comment>
<keyword evidence="2" id="KW-1133">Transmembrane helix</keyword>
<feature type="compositionally biased region" description="Polar residues" evidence="1">
    <location>
        <begin position="75"/>
        <end position="105"/>
    </location>
</feature>
<feature type="domain" description="DUF7927" evidence="5">
    <location>
        <begin position="283"/>
        <end position="422"/>
    </location>
</feature>
<dbReference type="Pfam" id="PF17802">
    <property type="entry name" value="SpaA"/>
    <property type="match status" value="1"/>
</dbReference>
<proteinExistence type="predicted"/>
<dbReference type="AlphaFoldDB" id="A0A7J5BMN0"/>
<dbReference type="InterPro" id="IPR057687">
    <property type="entry name" value="DUF7927"/>
</dbReference>
<dbReference type="Gene3D" id="2.60.40.10">
    <property type="entry name" value="Immunoglobulins"/>
    <property type="match status" value="1"/>
</dbReference>
<name>A0A7J5BMN0_9MICO</name>
<evidence type="ECO:0000313" key="7">
    <source>
        <dbReference type="Proteomes" id="UP000467240"/>
    </source>
</evidence>
<dbReference type="RefSeq" id="WP_158041992.1">
    <property type="nucleotide sequence ID" value="NZ_JACCFV010000001.1"/>
</dbReference>
<feature type="transmembrane region" description="Helical" evidence="2">
    <location>
        <begin position="465"/>
        <end position="485"/>
    </location>
</feature>
<keyword evidence="7" id="KW-1185">Reference proteome</keyword>
<gene>
    <name evidence="6" type="ORF">F8O01_16415</name>
</gene>
<dbReference type="Pfam" id="PF20674">
    <property type="entry name" value="SpaA_3"/>
    <property type="match status" value="1"/>
</dbReference>
<keyword evidence="2" id="KW-0812">Transmembrane</keyword>
<evidence type="ECO:0000259" key="3">
    <source>
        <dbReference type="Pfam" id="PF17802"/>
    </source>
</evidence>
<dbReference type="Pfam" id="PF25549">
    <property type="entry name" value="DUF7927"/>
    <property type="match status" value="1"/>
</dbReference>
<dbReference type="NCBIfam" id="TIGR01451">
    <property type="entry name" value="B_ant_repeat"/>
    <property type="match status" value="1"/>
</dbReference>